<feature type="transmembrane region" description="Helical" evidence="1">
    <location>
        <begin position="12"/>
        <end position="33"/>
    </location>
</feature>
<feature type="transmembrane region" description="Helical" evidence="1">
    <location>
        <begin position="45"/>
        <end position="63"/>
    </location>
</feature>
<comment type="caution">
    <text evidence="2">The sequence shown here is derived from an EMBL/GenBank/DDBJ whole genome shotgun (WGS) entry which is preliminary data.</text>
</comment>
<feature type="transmembrane region" description="Helical" evidence="1">
    <location>
        <begin position="112"/>
        <end position="137"/>
    </location>
</feature>
<evidence type="ECO:0000256" key="1">
    <source>
        <dbReference type="SAM" id="Phobius"/>
    </source>
</evidence>
<gene>
    <name evidence="2" type="ORF">BSK56_11735</name>
</gene>
<feature type="transmembrane region" description="Helical" evidence="1">
    <location>
        <begin position="72"/>
        <end position="92"/>
    </location>
</feature>
<dbReference type="Proteomes" id="UP000187412">
    <property type="component" value="Unassembled WGS sequence"/>
</dbReference>
<proteinExistence type="predicted"/>
<keyword evidence="1" id="KW-0472">Membrane</keyword>
<keyword evidence="3" id="KW-1185">Reference proteome</keyword>
<dbReference type="RefSeq" id="WP_076110679.1">
    <property type="nucleotide sequence ID" value="NZ_MPTB01000012.1"/>
</dbReference>
<evidence type="ECO:0000313" key="2">
    <source>
        <dbReference type="EMBL" id="OMD48438.1"/>
    </source>
</evidence>
<protein>
    <submittedName>
        <fullName evidence="2">Uncharacterized protein</fullName>
    </submittedName>
</protein>
<keyword evidence="1" id="KW-1133">Transmembrane helix</keyword>
<sequence length="145" mass="16987">MEKLIKTLLQAILYVLIVVGLHLILIYFLEIRIEGWGTGLLKFSFKVYFVPLFLCFINSFLFIRTQRIKYDVTWFLLTTLPNFLLLLFFKAIQTSGDSEDAVVVSIELFPKYQVEMLILLPGIILVIQFILALYYLIKIRKEVKS</sequence>
<reference evidence="2 3" key="1">
    <citation type="submission" date="2016-10" db="EMBL/GenBank/DDBJ databases">
        <title>Paenibacillus species isolates.</title>
        <authorList>
            <person name="Beno S.M."/>
        </authorList>
    </citation>
    <scope>NUCLEOTIDE SEQUENCE [LARGE SCALE GENOMIC DNA]</scope>
    <source>
        <strain evidence="2 3">FSL H7-0744</strain>
    </source>
</reference>
<accession>A0ABX3HE19</accession>
<keyword evidence="1" id="KW-0812">Transmembrane</keyword>
<organism evidence="2 3">
    <name type="scientific">Paenibacillus borealis</name>
    <dbReference type="NCBI Taxonomy" id="160799"/>
    <lineage>
        <taxon>Bacteria</taxon>
        <taxon>Bacillati</taxon>
        <taxon>Bacillota</taxon>
        <taxon>Bacilli</taxon>
        <taxon>Bacillales</taxon>
        <taxon>Paenibacillaceae</taxon>
        <taxon>Paenibacillus</taxon>
    </lineage>
</organism>
<evidence type="ECO:0000313" key="3">
    <source>
        <dbReference type="Proteomes" id="UP000187412"/>
    </source>
</evidence>
<name>A0ABX3HE19_PAEBO</name>
<dbReference type="EMBL" id="MPTB01000012">
    <property type="protein sequence ID" value="OMD48438.1"/>
    <property type="molecule type" value="Genomic_DNA"/>
</dbReference>